<dbReference type="Proteomes" id="UP000028725">
    <property type="component" value="Unassembled WGS sequence"/>
</dbReference>
<dbReference type="OrthoDB" id="5523970at2"/>
<accession>A0A085WFR4</accession>
<evidence type="ECO:0000256" key="1">
    <source>
        <dbReference type="SAM" id="MobiDB-lite"/>
    </source>
</evidence>
<proteinExistence type="predicted"/>
<comment type="caution">
    <text evidence="2">The sequence shown here is derived from an EMBL/GenBank/DDBJ whole genome shotgun (WGS) entry which is preliminary data.</text>
</comment>
<name>A0A085WFR4_9BACT</name>
<reference evidence="2 3" key="1">
    <citation type="submission" date="2014-04" db="EMBL/GenBank/DDBJ databases">
        <title>Genome assembly of Hyalangium minutum DSM 14724.</title>
        <authorList>
            <person name="Sharma G."/>
            <person name="Subramanian S."/>
        </authorList>
    </citation>
    <scope>NUCLEOTIDE SEQUENCE [LARGE SCALE GENOMIC DNA]</scope>
    <source>
        <strain evidence="2 3">DSM 14724</strain>
    </source>
</reference>
<evidence type="ECO:0000313" key="3">
    <source>
        <dbReference type="Proteomes" id="UP000028725"/>
    </source>
</evidence>
<feature type="region of interest" description="Disordered" evidence="1">
    <location>
        <begin position="129"/>
        <end position="149"/>
    </location>
</feature>
<dbReference type="RefSeq" id="WP_044192428.1">
    <property type="nucleotide sequence ID" value="NZ_JMCB01000010.1"/>
</dbReference>
<protein>
    <submittedName>
        <fullName evidence="2">Uncharacterized protein</fullName>
    </submittedName>
</protein>
<dbReference type="EMBL" id="JMCB01000010">
    <property type="protein sequence ID" value="KFE66527.1"/>
    <property type="molecule type" value="Genomic_DNA"/>
</dbReference>
<gene>
    <name evidence="2" type="ORF">DB31_1000</name>
</gene>
<dbReference type="AlphaFoldDB" id="A0A085WFR4"/>
<organism evidence="2 3">
    <name type="scientific">Hyalangium minutum</name>
    <dbReference type="NCBI Taxonomy" id="394096"/>
    <lineage>
        <taxon>Bacteria</taxon>
        <taxon>Pseudomonadati</taxon>
        <taxon>Myxococcota</taxon>
        <taxon>Myxococcia</taxon>
        <taxon>Myxococcales</taxon>
        <taxon>Cystobacterineae</taxon>
        <taxon>Archangiaceae</taxon>
        <taxon>Hyalangium</taxon>
    </lineage>
</organism>
<sequence length="242" mass="26732">MFSLLKFKEAARTTSVSTDVQRTAIPEGTTLEQLGAELRQLYANENTDHHRMGEIYNHIVDKKLAEKAGYKDARDYFSQQFADLSQSVLSMYGAVAAEFSEPVARRFGVTCLYLLLGYTEAAGLEPHRAEPGPTLIDVPDEKGHVTSKPFGQCSMEEMRRALRGKRKPASSKPLPPEVEARAERYAEAVAQRFPQGKGTRVKVVVRNEKGKAVMDFKGVPEDQLELLAEALLAKPPSAPPVS</sequence>
<keyword evidence="3" id="KW-1185">Reference proteome</keyword>
<evidence type="ECO:0000313" key="2">
    <source>
        <dbReference type="EMBL" id="KFE66527.1"/>
    </source>
</evidence>